<dbReference type="RefSeq" id="WP_038081840.1">
    <property type="nucleotide sequence ID" value="NZ_JHEG04000001.1"/>
</dbReference>
<dbReference type="PROSITE" id="PS52016">
    <property type="entry name" value="TONB_DEPENDENT_REC_3"/>
    <property type="match status" value="1"/>
</dbReference>
<evidence type="ECO:0000256" key="12">
    <source>
        <dbReference type="ARBA" id="ARBA00023237"/>
    </source>
</evidence>
<evidence type="ECO:0000256" key="8">
    <source>
        <dbReference type="ARBA" id="ARBA00023004"/>
    </source>
</evidence>
<evidence type="ECO:0000256" key="15">
    <source>
        <dbReference type="SAM" id="MobiDB-lite"/>
    </source>
</evidence>
<dbReference type="GO" id="GO:0038023">
    <property type="term" value="F:signaling receptor activity"/>
    <property type="evidence" value="ECO:0007669"/>
    <property type="project" value="InterPro"/>
</dbReference>
<feature type="domain" description="TonB-dependent receptor plug" evidence="17">
    <location>
        <begin position="267"/>
        <end position="364"/>
    </location>
</feature>
<keyword evidence="3 13" id="KW-0813">Transport</keyword>
<keyword evidence="19" id="KW-0675">Receptor</keyword>
<keyword evidence="11 13" id="KW-0472">Membrane</keyword>
<dbReference type="AlphaFoldDB" id="A0A8S9T2K5"/>
<keyword evidence="8" id="KW-0408">Iron</keyword>
<evidence type="ECO:0000256" key="7">
    <source>
        <dbReference type="ARBA" id="ARBA00022729"/>
    </source>
</evidence>
<sequence>MKQEQFVQSLLLTGVFVVLIVIPAKGEKLSKTNVRQSLTSTKTSGGSKQTFDPFKAQKVEPTRKIQQLSEVLLPIKNAQMLLQPLKLTQAASSEAVVLVTAVRAVPTKKGLEVILETSKGQQLQVQNRSSGNSLIVDIPNAQLRLPSGDEFQFQSEKPIAGITEIKVSNQDASTIRVVVIGEKEIPQVELFDSNEGLIFGLMPTGSIAQSPQPSETQQPEPQKPPGDIQPKKPSSTTDELIELLVTGKQDRYNVLDATTATRTDTPIRDIPQSIQIVPRRVIEDQQVIQLDEALRNVSGVVSGGFDTTTETRYSIRGFEGAPVLIDGFRQYGFPSTPETANLERVEVLKGPASILYGEIQPGGVINAVTKKPLSEPFYEAEFQAGNFGLLRPRIDISGPLTRNNNLLYRLNALYLNSDGFRDFDQEFKRFFVSPVLTWNISDRTNITFELQYSDSERPSDNGLLAFGRGVIETPRSRIFNEPDDYIERNFLNTGYTLEHRFSDNWTIRNAFRYINQEVFSDKLTVPFTFDATTGILNRIFAFDDFDSKDYSLQTNIVGKFATGSVKHTLLFGVDLNRNNSSDIIRADFFNPSPINVFNPVYRNSSRPALVNLALDRKSETSRLGVYLQDQIALLDNLKLLAGLRYETFDQKVTNEVGLFSPTGDDPTQNANAWTPRLGIVYQPIQQVSLYASYSKSFIPNTDDFTSNGDPLEPERGEGYEVGVKAELLQGSLSATLAYFDITKQNVATTDPNALGFGSIATGEQQSQGIELDISGEISPGWNIIASYAYTDAEVTKDNNSSIIGNRFSGIPKHSASLWTTYQIQRGNLQGLGFGVGFNYVGNREGDLENTFRLGSYFLTNAAIFYRRDNWRVALNFKNLFNIDYITGSPFSRVNGIYPGEPFTVIGSIAVQL</sequence>
<gene>
    <name evidence="19" type="ORF">DA73_0400010805</name>
</gene>
<dbReference type="FunFam" id="2.170.130.10:FF:000001">
    <property type="entry name" value="Catecholate siderophore TonB-dependent receptor"/>
    <property type="match status" value="1"/>
</dbReference>
<dbReference type="GO" id="GO:0015344">
    <property type="term" value="F:siderophore uptake transmembrane transporter activity"/>
    <property type="evidence" value="ECO:0007669"/>
    <property type="project" value="TreeGrafter"/>
</dbReference>
<dbReference type="GO" id="GO:0009279">
    <property type="term" value="C:cell outer membrane"/>
    <property type="evidence" value="ECO:0007669"/>
    <property type="project" value="UniProtKB-SubCell"/>
</dbReference>
<feature type="compositionally biased region" description="Low complexity" evidence="15">
    <location>
        <begin position="36"/>
        <end position="50"/>
    </location>
</feature>
<feature type="domain" description="AMIN" evidence="18">
    <location>
        <begin position="102"/>
        <end position="200"/>
    </location>
</feature>
<reference evidence="19" key="1">
    <citation type="journal article" date="2015" name="Genome Announc.">
        <title>Draft Genome Sequence of Tolypothrix boutellei Strain VB521301.</title>
        <authorList>
            <person name="Chandrababunaidu M.M."/>
            <person name="Singh D."/>
            <person name="Sen D."/>
            <person name="Bhan S."/>
            <person name="Das S."/>
            <person name="Gupta A."/>
            <person name="Adhikary S.P."/>
            <person name="Tripathy S."/>
        </authorList>
    </citation>
    <scope>NUCLEOTIDE SEQUENCE</scope>
    <source>
        <strain evidence="19">VB521301</strain>
    </source>
</reference>
<keyword evidence="4 13" id="KW-1134">Transmembrane beta strand</keyword>
<evidence type="ECO:0000259" key="18">
    <source>
        <dbReference type="Pfam" id="PF11741"/>
    </source>
</evidence>
<dbReference type="EMBL" id="JHEG04000001">
    <property type="protein sequence ID" value="KAF3885904.1"/>
    <property type="molecule type" value="Genomic_DNA"/>
</dbReference>
<evidence type="ECO:0000313" key="20">
    <source>
        <dbReference type="Proteomes" id="UP000029738"/>
    </source>
</evidence>
<feature type="domain" description="TonB-dependent receptor-like beta-barrel" evidence="16">
    <location>
        <begin position="437"/>
        <end position="879"/>
    </location>
</feature>
<evidence type="ECO:0000256" key="13">
    <source>
        <dbReference type="PROSITE-ProRule" id="PRU01360"/>
    </source>
</evidence>
<evidence type="ECO:0000256" key="5">
    <source>
        <dbReference type="ARBA" id="ARBA00022496"/>
    </source>
</evidence>
<proteinExistence type="inferred from homology"/>
<dbReference type="InterPro" id="IPR036942">
    <property type="entry name" value="Beta-barrel_TonB_sf"/>
</dbReference>
<protein>
    <submittedName>
        <fullName evidence="19">TonB-dependent receptor</fullName>
    </submittedName>
</protein>
<evidence type="ECO:0000256" key="14">
    <source>
        <dbReference type="RuleBase" id="RU003357"/>
    </source>
</evidence>
<dbReference type="Gene3D" id="2.170.130.10">
    <property type="entry name" value="TonB-dependent receptor, plug domain"/>
    <property type="match status" value="1"/>
</dbReference>
<comment type="caution">
    <text evidence="19">The sequence shown here is derived from an EMBL/GenBank/DDBJ whole genome shotgun (WGS) entry which is preliminary data.</text>
</comment>
<dbReference type="SUPFAM" id="SSF56935">
    <property type="entry name" value="Porins"/>
    <property type="match status" value="1"/>
</dbReference>
<keyword evidence="20" id="KW-1185">Reference proteome</keyword>
<evidence type="ECO:0000256" key="2">
    <source>
        <dbReference type="ARBA" id="ARBA00009810"/>
    </source>
</evidence>
<accession>A0A8S9T2K5</accession>
<dbReference type="Pfam" id="PF07715">
    <property type="entry name" value="Plug"/>
    <property type="match status" value="1"/>
</dbReference>
<comment type="similarity">
    <text evidence="2 13 14">Belongs to the TonB-dependent receptor family.</text>
</comment>
<organism evidence="19 20">
    <name type="scientific">Tolypothrix bouteillei VB521301</name>
    <dbReference type="NCBI Taxonomy" id="1479485"/>
    <lineage>
        <taxon>Bacteria</taxon>
        <taxon>Bacillati</taxon>
        <taxon>Cyanobacteriota</taxon>
        <taxon>Cyanophyceae</taxon>
        <taxon>Nostocales</taxon>
        <taxon>Tolypothrichaceae</taxon>
        <taxon>Tolypothrix</taxon>
    </lineage>
</organism>
<comment type="subcellular location">
    <subcellularLocation>
        <location evidence="1 13">Cell outer membrane</location>
        <topology evidence="1 13">Multi-pass membrane protein</topology>
    </subcellularLocation>
</comment>
<dbReference type="PANTHER" id="PTHR32552">
    <property type="entry name" value="FERRICHROME IRON RECEPTOR-RELATED"/>
    <property type="match status" value="1"/>
</dbReference>
<dbReference type="Pfam" id="PF00593">
    <property type="entry name" value="TonB_dep_Rec_b-barrel"/>
    <property type="match status" value="1"/>
</dbReference>
<dbReference type="PANTHER" id="PTHR32552:SF68">
    <property type="entry name" value="FERRICHROME OUTER MEMBRANE TRANSPORTER_PHAGE RECEPTOR"/>
    <property type="match status" value="1"/>
</dbReference>
<dbReference type="Gene3D" id="2.60.40.3500">
    <property type="match status" value="1"/>
</dbReference>
<evidence type="ECO:0000256" key="4">
    <source>
        <dbReference type="ARBA" id="ARBA00022452"/>
    </source>
</evidence>
<dbReference type="Gene3D" id="2.40.170.20">
    <property type="entry name" value="TonB-dependent receptor, beta-barrel domain"/>
    <property type="match status" value="1"/>
</dbReference>
<keyword evidence="9" id="KW-0406">Ion transport</keyword>
<dbReference type="InterPro" id="IPR000531">
    <property type="entry name" value="Beta-barrel_TonB"/>
</dbReference>
<dbReference type="InterPro" id="IPR010105">
    <property type="entry name" value="TonB_sidphr_rcpt"/>
</dbReference>
<keyword evidence="5" id="KW-0410">Iron transport</keyword>
<dbReference type="Pfam" id="PF11741">
    <property type="entry name" value="AMIN"/>
    <property type="match status" value="1"/>
</dbReference>
<evidence type="ECO:0000256" key="9">
    <source>
        <dbReference type="ARBA" id="ARBA00023065"/>
    </source>
</evidence>
<dbReference type="InterPro" id="IPR039426">
    <property type="entry name" value="TonB-dep_rcpt-like"/>
</dbReference>
<evidence type="ECO:0000256" key="3">
    <source>
        <dbReference type="ARBA" id="ARBA00022448"/>
    </source>
</evidence>
<feature type="region of interest" description="Disordered" evidence="15">
    <location>
        <begin position="202"/>
        <end position="235"/>
    </location>
</feature>
<dbReference type="InterPro" id="IPR012910">
    <property type="entry name" value="Plug_dom"/>
</dbReference>
<dbReference type="NCBIfam" id="TIGR01783">
    <property type="entry name" value="TonB-siderophor"/>
    <property type="match status" value="1"/>
</dbReference>
<name>A0A8S9T2K5_9CYAN</name>
<evidence type="ECO:0000256" key="1">
    <source>
        <dbReference type="ARBA" id="ARBA00004571"/>
    </source>
</evidence>
<dbReference type="InterPro" id="IPR037066">
    <property type="entry name" value="Plug_dom_sf"/>
</dbReference>
<evidence type="ECO:0000259" key="16">
    <source>
        <dbReference type="Pfam" id="PF00593"/>
    </source>
</evidence>
<evidence type="ECO:0000256" key="10">
    <source>
        <dbReference type="ARBA" id="ARBA00023077"/>
    </source>
</evidence>
<dbReference type="InterPro" id="IPR021731">
    <property type="entry name" value="AMIN_dom"/>
</dbReference>
<keyword evidence="10 14" id="KW-0798">TonB box</keyword>
<feature type="compositionally biased region" description="Low complexity" evidence="15">
    <location>
        <begin position="209"/>
        <end position="220"/>
    </location>
</feature>
<keyword evidence="6 13" id="KW-0812">Transmembrane</keyword>
<keyword evidence="7" id="KW-0732">Signal</keyword>
<dbReference type="FunFam" id="2.40.170.20:FF:000005">
    <property type="entry name" value="TonB-dependent siderophore receptor"/>
    <property type="match status" value="1"/>
</dbReference>
<evidence type="ECO:0000256" key="6">
    <source>
        <dbReference type="ARBA" id="ARBA00022692"/>
    </source>
</evidence>
<feature type="region of interest" description="Disordered" evidence="15">
    <location>
        <begin position="36"/>
        <end position="55"/>
    </location>
</feature>
<dbReference type="Proteomes" id="UP000029738">
    <property type="component" value="Unassembled WGS sequence"/>
</dbReference>
<dbReference type="CDD" id="cd01347">
    <property type="entry name" value="ligand_gated_channel"/>
    <property type="match status" value="1"/>
</dbReference>
<reference evidence="19" key="2">
    <citation type="submission" date="2019-11" db="EMBL/GenBank/DDBJ databases">
        <title>Improved Assembly of Tolypothrix boutellei genome.</title>
        <authorList>
            <person name="Sarangi A.N."/>
            <person name="Mukherjee M."/>
            <person name="Ghosh S."/>
            <person name="Singh D."/>
            <person name="Das A."/>
            <person name="Kant S."/>
            <person name="Prusty A."/>
            <person name="Tripathy S."/>
        </authorList>
    </citation>
    <scope>NUCLEOTIDE SEQUENCE</scope>
    <source>
        <strain evidence="19">VB521301</strain>
    </source>
</reference>
<evidence type="ECO:0000313" key="19">
    <source>
        <dbReference type="EMBL" id="KAF3885904.1"/>
    </source>
</evidence>
<keyword evidence="12 13" id="KW-0998">Cell outer membrane</keyword>
<dbReference type="GO" id="GO:0015891">
    <property type="term" value="P:siderophore transport"/>
    <property type="evidence" value="ECO:0007669"/>
    <property type="project" value="InterPro"/>
</dbReference>
<evidence type="ECO:0000259" key="17">
    <source>
        <dbReference type="Pfam" id="PF07715"/>
    </source>
</evidence>
<evidence type="ECO:0000256" key="11">
    <source>
        <dbReference type="ARBA" id="ARBA00023136"/>
    </source>
</evidence>